<dbReference type="Proteomes" id="UP000278149">
    <property type="component" value="Unassembled WGS sequence"/>
</dbReference>
<evidence type="ECO:0000256" key="4">
    <source>
        <dbReference type="HAMAP-Rule" id="MF_01343"/>
    </source>
</evidence>
<dbReference type="SMART" id="SM01387">
    <property type="entry name" value="Ribosomal_S15"/>
    <property type="match status" value="1"/>
</dbReference>
<dbReference type="RefSeq" id="WP_125741716.1">
    <property type="nucleotide sequence ID" value="NZ_RCOR01000024.1"/>
</dbReference>
<dbReference type="Gene3D" id="1.10.287.10">
    <property type="entry name" value="S15/NS1, RNA-binding"/>
    <property type="match status" value="1"/>
</dbReference>
<dbReference type="Pfam" id="PF08069">
    <property type="entry name" value="Ribosomal_S13_N"/>
    <property type="match status" value="1"/>
</dbReference>
<evidence type="ECO:0000313" key="8">
    <source>
        <dbReference type="EMBL" id="RSN68879.1"/>
    </source>
</evidence>
<dbReference type="Gene3D" id="4.10.860.130">
    <property type="match status" value="1"/>
</dbReference>
<dbReference type="SUPFAM" id="SSF47060">
    <property type="entry name" value="S15/NS1 RNA-binding domain"/>
    <property type="match status" value="1"/>
</dbReference>
<dbReference type="EMBL" id="RCOR01000024">
    <property type="protein sequence ID" value="RSN68879.1"/>
    <property type="molecule type" value="Genomic_DNA"/>
</dbReference>
<dbReference type="GO" id="GO:0006412">
    <property type="term" value="P:translation"/>
    <property type="evidence" value="ECO:0007669"/>
    <property type="project" value="UniProtKB-UniRule"/>
</dbReference>
<comment type="similarity">
    <text evidence="1 4 5">Belongs to the universal ribosomal protein uS15 family.</text>
</comment>
<feature type="compositionally biased region" description="Basic residues" evidence="6">
    <location>
        <begin position="1"/>
        <end position="10"/>
    </location>
</feature>
<organism evidence="8 9">
    <name type="scientific">Candidatus Korarchaeum cryptofilum</name>
    <dbReference type="NCBI Taxonomy" id="498846"/>
    <lineage>
        <taxon>Archaea</taxon>
        <taxon>Thermoproteota</taxon>
        <taxon>Candidatus Korarchaeia</taxon>
        <taxon>Candidatus Korarchaeales</taxon>
        <taxon>Candidatus Korarchaeaceae</taxon>
        <taxon>Candidatus Korarchaeum</taxon>
    </lineage>
</organism>
<dbReference type="NCBIfam" id="NF006331">
    <property type="entry name" value="PRK08561.1"/>
    <property type="match status" value="1"/>
</dbReference>
<keyword evidence="3 4" id="KW-0687">Ribonucleoprotein</keyword>
<keyword evidence="2 4" id="KW-0689">Ribosomal protein</keyword>
<dbReference type="InterPro" id="IPR000589">
    <property type="entry name" value="Ribosomal_uS15"/>
</dbReference>
<proteinExistence type="inferred from homology"/>
<evidence type="ECO:0000256" key="5">
    <source>
        <dbReference type="RuleBase" id="RU003919"/>
    </source>
</evidence>
<gene>
    <name evidence="4" type="primary">rps15</name>
    <name evidence="8" type="ORF">D9Q81_05025</name>
</gene>
<accession>A0A3R9PDR9</accession>
<sequence>MARLHSRKRGKSESKRPPKSFSLDWVQMKKEEIEELVIKLGKRGVPPSQIGMILRDEYGVPLVKRITGKKITEILGEGGVAQKIPEDLMALINKAYKIRKHLEEHKKDLHAKRGLILTESKIGRLVKYYKRVGKLPPDWRYTPELAELYAA</sequence>
<evidence type="ECO:0000256" key="1">
    <source>
        <dbReference type="ARBA" id="ARBA00008434"/>
    </source>
</evidence>
<comment type="caution">
    <text evidence="8">The sequence shown here is derived from an EMBL/GenBank/DDBJ whole genome shotgun (WGS) entry which is preliminary data.</text>
</comment>
<evidence type="ECO:0000256" key="6">
    <source>
        <dbReference type="SAM" id="MobiDB-lite"/>
    </source>
</evidence>
<evidence type="ECO:0000256" key="3">
    <source>
        <dbReference type="ARBA" id="ARBA00023274"/>
    </source>
</evidence>
<dbReference type="HAMAP" id="MF_01343_A">
    <property type="entry name" value="Ribosomal_uS15_A"/>
    <property type="match status" value="1"/>
</dbReference>
<dbReference type="PANTHER" id="PTHR11885">
    <property type="entry name" value="RIBOSOMAL PROTEIN S15P/S13E"/>
    <property type="match status" value="1"/>
</dbReference>
<dbReference type="FunFam" id="1.10.287.10:FF:000003">
    <property type="entry name" value="40S ribosomal protein S13"/>
    <property type="match status" value="1"/>
</dbReference>
<dbReference type="PROSITE" id="PS00362">
    <property type="entry name" value="RIBOSOMAL_S15"/>
    <property type="match status" value="1"/>
</dbReference>
<comment type="subunit">
    <text evidence="4">Part of the 30S ribosomal subunit.</text>
</comment>
<evidence type="ECO:0000259" key="7">
    <source>
        <dbReference type="SMART" id="SM01386"/>
    </source>
</evidence>
<dbReference type="PANTHER" id="PTHR11885:SF6">
    <property type="entry name" value="SMALL RIBOSOMAL SUBUNIT PROTEIN US15"/>
    <property type="match status" value="1"/>
</dbReference>
<feature type="domain" description="Small ribosomal subunit protein uS15 N-terminal" evidence="7">
    <location>
        <begin position="1"/>
        <end position="60"/>
    </location>
</feature>
<dbReference type="GO" id="GO:0003735">
    <property type="term" value="F:structural constituent of ribosome"/>
    <property type="evidence" value="ECO:0007669"/>
    <property type="project" value="InterPro"/>
</dbReference>
<dbReference type="AlphaFoldDB" id="A0A3R9PDR9"/>
<dbReference type="GO" id="GO:0022627">
    <property type="term" value="C:cytosolic small ribosomal subunit"/>
    <property type="evidence" value="ECO:0007669"/>
    <property type="project" value="TreeGrafter"/>
</dbReference>
<dbReference type="FunFam" id="4.10.860.130:FF:000001">
    <property type="entry name" value="40S ribosomal protein S13"/>
    <property type="match status" value="1"/>
</dbReference>
<evidence type="ECO:0000313" key="9">
    <source>
        <dbReference type="Proteomes" id="UP000278149"/>
    </source>
</evidence>
<dbReference type="InterPro" id="IPR012606">
    <property type="entry name" value="Ribosomal_uS15_N"/>
</dbReference>
<dbReference type="InterPro" id="IPR009068">
    <property type="entry name" value="uS15_NS1_RNA-bd_sf"/>
</dbReference>
<dbReference type="Pfam" id="PF00312">
    <property type="entry name" value="Ribosomal_S15"/>
    <property type="match status" value="1"/>
</dbReference>
<name>A0A3R9PDR9_9CREN</name>
<evidence type="ECO:0000256" key="2">
    <source>
        <dbReference type="ARBA" id="ARBA00022980"/>
    </source>
</evidence>
<dbReference type="CDD" id="cd00353">
    <property type="entry name" value="Ribosomal_S15p_S13e"/>
    <property type="match status" value="1"/>
</dbReference>
<feature type="region of interest" description="Disordered" evidence="6">
    <location>
        <begin position="1"/>
        <end position="21"/>
    </location>
</feature>
<protein>
    <recommendedName>
        <fullName evidence="4">Small ribosomal subunit protein uS15</fullName>
    </recommendedName>
</protein>
<dbReference type="InterPro" id="IPR023029">
    <property type="entry name" value="Ribosomal_uS15_arc_euk"/>
</dbReference>
<dbReference type="GO" id="GO:0070181">
    <property type="term" value="F:small ribosomal subunit rRNA binding"/>
    <property type="evidence" value="ECO:0007669"/>
    <property type="project" value="TreeGrafter"/>
</dbReference>
<reference evidence="8 9" key="1">
    <citation type="submission" date="2018-10" db="EMBL/GenBank/DDBJ databases">
        <title>Co-occurring genomic capacity for anaerobic methane metabolism and dissimilatory sulfite reduction discovered in the Korarchaeota.</title>
        <authorList>
            <person name="Mckay L.J."/>
            <person name="Dlakic M."/>
            <person name="Fields M.W."/>
            <person name="Delmont T.O."/>
            <person name="Eren A.M."/>
            <person name="Jay Z.J."/>
            <person name="Klingelsmith K.B."/>
            <person name="Rusch D.B."/>
            <person name="Inskeep W.P."/>
        </authorList>
    </citation>
    <scope>NUCLEOTIDE SEQUENCE [LARGE SCALE GENOMIC DNA]</scope>
    <source>
        <strain evidence="8 9">WS</strain>
    </source>
</reference>
<dbReference type="SMART" id="SM01386">
    <property type="entry name" value="Ribosomal_S13_N"/>
    <property type="match status" value="1"/>
</dbReference>